<sequence length="29" mass="3393">MNYADENSHKEITQQTPLDITNKLSEEKD</sequence>
<protein>
    <submittedName>
        <fullName evidence="2">Uncharacterized protein</fullName>
    </submittedName>
</protein>
<feature type="compositionally biased region" description="Basic and acidic residues" evidence="1">
    <location>
        <begin position="1"/>
        <end position="12"/>
    </location>
</feature>
<evidence type="ECO:0000313" key="2">
    <source>
        <dbReference type="EMBL" id="QHT24510.1"/>
    </source>
</evidence>
<feature type="compositionally biased region" description="Polar residues" evidence="1">
    <location>
        <begin position="13"/>
        <end position="23"/>
    </location>
</feature>
<proteinExistence type="predicted"/>
<evidence type="ECO:0000256" key="1">
    <source>
        <dbReference type="SAM" id="MobiDB-lite"/>
    </source>
</evidence>
<dbReference type="EMBL" id="MN739746">
    <property type="protein sequence ID" value="QHT24510.1"/>
    <property type="molecule type" value="Genomic_DNA"/>
</dbReference>
<organism evidence="2">
    <name type="scientific">viral metagenome</name>
    <dbReference type="NCBI Taxonomy" id="1070528"/>
    <lineage>
        <taxon>unclassified sequences</taxon>
        <taxon>metagenomes</taxon>
        <taxon>organismal metagenomes</taxon>
    </lineage>
</organism>
<feature type="region of interest" description="Disordered" evidence="1">
    <location>
        <begin position="1"/>
        <end position="29"/>
    </location>
</feature>
<reference evidence="2" key="1">
    <citation type="journal article" date="2020" name="Nature">
        <title>Giant virus diversity and host interactions through global metagenomics.</title>
        <authorList>
            <person name="Schulz F."/>
            <person name="Roux S."/>
            <person name="Paez-Espino D."/>
            <person name="Jungbluth S."/>
            <person name="Walsh D.A."/>
            <person name="Denef V.J."/>
            <person name="McMahon K.D."/>
            <person name="Konstantinidis K.T."/>
            <person name="Eloe-Fadrosh E.A."/>
            <person name="Kyrpides N.C."/>
            <person name="Woyke T."/>
        </authorList>
    </citation>
    <scope>NUCLEOTIDE SEQUENCE</scope>
    <source>
        <strain evidence="2">GVMAG-M-3300023179-150</strain>
    </source>
</reference>
<dbReference type="AlphaFoldDB" id="A0A6C0E7G7"/>
<accession>A0A6C0E7G7</accession>
<name>A0A6C0E7G7_9ZZZZ</name>